<protein>
    <submittedName>
        <fullName evidence="2 3">Uncharacterized protein</fullName>
    </submittedName>
</protein>
<dbReference type="HOGENOM" id="CLU_2530898_0_0_1"/>
<reference evidence="3" key="3">
    <citation type="submission" date="2015-04" db="UniProtKB">
        <authorList>
            <consortium name="EnsemblPlants"/>
        </authorList>
    </citation>
    <scope>IDENTIFICATION</scope>
    <source>
        <strain evidence="3">cv. Jemalong A17</strain>
    </source>
</reference>
<evidence type="ECO:0000313" key="3">
    <source>
        <dbReference type="EnsemblPlants" id="KEH30960"/>
    </source>
</evidence>
<accession>A0A072UYN1</accession>
<feature type="region of interest" description="Disordered" evidence="1">
    <location>
        <begin position="1"/>
        <end position="24"/>
    </location>
</feature>
<dbReference type="AlphaFoldDB" id="A0A072UYN1"/>
<name>A0A072UYN1_MEDTR</name>
<proteinExistence type="predicted"/>
<evidence type="ECO:0000256" key="1">
    <source>
        <dbReference type="SAM" id="MobiDB-lite"/>
    </source>
</evidence>
<gene>
    <name evidence="2" type="ordered locus">MTR_4g088180</name>
</gene>
<reference evidence="2 4" key="2">
    <citation type="journal article" date="2014" name="BMC Genomics">
        <title>An improved genome release (version Mt4.0) for the model legume Medicago truncatula.</title>
        <authorList>
            <person name="Tang H."/>
            <person name="Krishnakumar V."/>
            <person name="Bidwell S."/>
            <person name="Rosen B."/>
            <person name="Chan A."/>
            <person name="Zhou S."/>
            <person name="Gentzbittel L."/>
            <person name="Childs K.L."/>
            <person name="Yandell M."/>
            <person name="Gundlach H."/>
            <person name="Mayer K.F."/>
            <person name="Schwartz D.C."/>
            <person name="Town C.D."/>
        </authorList>
    </citation>
    <scope>GENOME REANNOTATION</scope>
    <source>
        <strain evidence="2">A17</strain>
        <strain evidence="3 4">cv. Jemalong A17</strain>
    </source>
</reference>
<dbReference type="EnsemblPlants" id="KEH30960">
    <property type="protein sequence ID" value="KEH30960"/>
    <property type="gene ID" value="MTR_4g088180"/>
</dbReference>
<keyword evidence="4" id="KW-1185">Reference proteome</keyword>
<reference evidence="2 4" key="1">
    <citation type="journal article" date="2011" name="Nature">
        <title>The Medicago genome provides insight into the evolution of rhizobial symbioses.</title>
        <authorList>
            <person name="Young N.D."/>
            <person name="Debelle F."/>
            <person name="Oldroyd G.E."/>
            <person name="Geurts R."/>
            <person name="Cannon S.B."/>
            <person name="Udvardi M.K."/>
            <person name="Benedito V.A."/>
            <person name="Mayer K.F."/>
            <person name="Gouzy J."/>
            <person name="Schoof H."/>
            <person name="Van de Peer Y."/>
            <person name="Proost S."/>
            <person name="Cook D.R."/>
            <person name="Meyers B.C."/>
            <person name="Spannagl M."/>
            <person name="Cheung F."/>
            <person name="De Mita S."/>
            <person name="Krishnakumar V."/>
            <person name="Gundlach H."/>
            <person name="Zhou S."/>
            <person name="Mudge J."/>
            <person name="Bharti A.K."/>
            <person name="Murray J.D."/>
            <person name="Naoumkina M.A."/>
            <person name="Rosen B."/>
            <person name="Silverstein K.A."/>
            <person name="Tang H."/>
            <person name="Rombauts S."/>
            <person name="Zhao P.X."/>
            <person name="Zhou P."/>
            <person name="Barbe V."/>
            <person name="Bardou P."/>
            <person name="Bechner M."/>
            <person name="Bellec A."/>
            <person name="Berger A."/>
            <person name="Berges H."/>
            <person name="Bidwell S."/>
            <person name="Bisseling T."/>
            <person name="Choisne N."/>
            <person name="Couloux A."/>
            <person name="Denny R."/>
            <person name="Deshpande S."/>
            <person name="Dai X."/>
            <person name="Doyle J.J."/>
            <person name="Dudez A.M."/>
            <person name="Farmer A.D."/>
            <person name="Fouteau S."/>
            <person name="Franken C."/>
            <person name="Gibelin C."/>
            <person name="Gish J."/>
            <person name="Goldstein S."/>
            <person name="Gonzalez A.J."/>
            <person name="Green P.J."/>
            <person name="Hallab A."/>
            <person name="Hartog M."/>
            <person name="Hua A."/>
            <person name="Humphray S.J."/>
            <person name="Jeong D.H."/>
            <person name="Jing Y."/>
            <person name="Jocker A."/>
            <person name="Kenton S.M."/>
            <person name="Kim D.J."/>
            <person name="Klee K."/>
            <person name="Lai H."/>
            <person name="Lang C."/>
            <person name="Lin S."/>
            <person name="Macmil S.L."/>
            <person name="Magdelenat G."/>
            <person name="Matthews L."/>
            <person name="McCorrison J."/>
            <person name="Monaghan E.L."/>
            <person name="Mun J.H."/>
            <person name="Najar F.Z."/>
            <person name="Nicholson C."/>
            <person name="Noirot C."/>
            <person name="O'Bleness M."/>
            <person name="Paule C.R."/>
            <person name="Poulain J."/>
            <person name="Prion F."/>
            <person name="Qin B."/>
            <person name="Qu C."/>
            <person name="Retzel E.F."/>
            <person name="Riddle C."/>
            <person name="Sallet E."/>
            <person name="Samain S."/>
            <person name="Samson N."/>
            <person name="Sanders I."/>
            <person name="Saurat O."/>
            <person name="Scarpelli C."/>
            <person name="Schiex T."/>
            <person name="Segurens B."/>
            <person name="Severin A.J."/>
            <person name="Sherrier D.J."/>
            <person name="Shi R."/>
            <person name="Sims S."/>
            <person name="Singer S.R."/>
            <person name="Sinharoy S."/>
            <person name="Sterck L."/>
            <person name="Viollet A."/>
            <person name="Wang B.B."/>
            <person name="Wang K."/>
            <person name="Wang M."/>
            <person name="Wang X."/>
            <person name="Warfsmann J."/>
            <person name="Weissenbach J."/>
            <person name="White D.D."/>
            <person name="White J.D."/>
            <person name="Wiley G.B."/>
            <person name="Wincker P."/>
            <person name="Xing Y."/>
            <person name="Yang L."/>
            <person name="Yao Z."/>
            <person name="Ying F."/>
            <person name="Zhai J."/>
            <person name="Zhou L."/>
            <person name="Zuber A."/>
            <person name="Denarie J."/>
            <person name="Dixon R.A."/>
            <person name="May G.D."/>
            <person name="Schwartz D.C."/>
            <person name="Rogers J."/>
            <person name="Quetier F."/>
            <person name="Town C.D."/>
            <person name="Roe B.A."/>
        </authorList>
    </citation>
    <scope>NUCLEOTIDE SEQUENCE [LARGE SCALE GENOMIC DNA]</scope>
    <source>
        <strain evidence="2">A17</strain>
        <strain evidence="3 4">cv. Jemalong A17</strain>
    </source>
</reference>
<sequence length="84" mass="10153">MRNPHLTPKSRGTNSNNPKRLKQEDNNFFLFPTLLSARLKLSNLRRQSRRSQFRRHTGRLKKIKNLKFFTVLEQFRNVEVEPHH</sequence>
<dbReference type="Proteomes" id="UP000002051">
    <property type="component" value="Chromosome 4"/>
</dbReference>
<organism evidence="2 4">
    <name type="scientific">Medicago truncatula</name>
    <name type="common">Barrel medic</name>
    <name type="synonym">Medicago tribuloides</name>
    <dbReference type="NCBI Taxonomy" id="3880"/>
    <lineage>
        <taxon>Eukaryota</taxon>
        <taxon>Viridiplantae</taxon>
        <taxon>Streptophyta</taxon>
        <taxon>Embryophyta</taxon>
        <taxon>Tracheophyta</taxon>
        <taxon>Spermatophyta</taxon>
        <taxon>Magnoliopsida</taxon>
        <taxon>eudicotyledons</taxon>
        <taxon>Gunneridae</taxon>
        <taxon>Pentapetalae</taxon>
        <taxon>rosids</taxon>
        <taxon>fabids</taxon>
        <taxon>Fabales</taxon>
        <taxon>Fabaceae</taxon>
        <taxon>Papilionoideae</taxon>
        <taxon>50 kb inversion clade</taxon>
        <taxon>NPAAA clade</taxon>
        <taxon>Hologalegina</taxon>
        <taxon>IRL clade</taxon>
        <taxon>Trifolieae</taxon>
        <taxon>Medicago</taxon>
    </lineage>
</organism>
<dbReference type="EMBL" id="CM001220">
    <property type="protein sequence ID" value="KEH30960.1"/>
    <property type="molecule type" value="Genomic_DNA"/>
</dbReference>
<evidence type="ECO:0000313" key="2">
    <source>
        <dbReference type="EMBL" id="KEH30960.1"/>
    </source>
</evidence>
<evidence type="ECO:0000313" key="4">
    <source>
        <dbReference type="Proteomes" id="UP000002051"/>
    </source>
</evidence>